<accession>A0A150MUN0</accession>
<keyword evidence="1 3" id="KW-0560">Oxidoreductase</keyword>
<gene>
    <name evidence="3" type="ORF">B4109_1221</name>
</gene>
<evidence type="ECO:0000313" key="4">
    <source>
        <dbReference type="Proteomes" id="UP000075424"/>
    </source>
</evidence>
<dbReference type="EC" id="1.2.1.3" evidence="3"/>
<organism evidence="3 4">
    <name type="scientific">Geobacillus stearothermophilus</name>
    <name type="common">Bacillus stearothermophilus</name>
    <dbReference type="NCBI Taxonomy" id="1422"/>
    <lineage>
        <taxon>Bacteria</taxon>
        <taxon>Bacillati</taxon>
        <taxon>Bacillota</taxon>
        <taxon>Bacilli</taxon>
        <taxon>Bacillales</taxon>
        <taxon>Anoxybacillaceae</taxon>
        <taxon>Geobacillus</taxon>
    </lineage>
</organism>
<dbReference type="EMBL" id="LQYV01000032">
    <property type="protein sequence ID" value="KYD28089.1"/>
    <property type="molecule type" value="Genomic_DNA"/>
</dbReference>
<evidence type="ECO:0000313" key="3">
    <source>
        <dbReference type="EMBL" id="KYD28089.1"/>
    </source>
</evidence>
<dbReference type="InterPro" id="IPR015590">
    <property type="entry name" value="Aldehyde_DH_dom"/>
</dbReference>
<evidence type="ECO:0000256" key="1">
    <source>
        <dbReference type="ARBA" id="ARBA00023002"/>
    </source>
</evidence>
<dbReference type="SUPFAM" id="SSF53720">
    <property type="entry name" value="ALDH-like"/>
    <property type="match status" value="1"/>
</dbReference>
<reference evidence="3 4" key="1">
    <citation type="submission" date="2016-01" db="EMBL/GenBank/DDBJ databases">
        <title>Draft Genome Sequences of Seven Thermophilic Sporeformers Isolated from Foods.</title>
        <authorList>
            <person name="Berendsen E.M."/>
            <person name="Wells-Bennik M.H."/>
            <person name="Krawcyk A.O."/>
            <person name="De Jong A."/>
            <person name="Holsappel S."/>
            <person name="Eijlander R.T."/>
            <person name="Kuipers O.P."/>
        </authorList>
    </citation>
    <scope>NUCLEOTIDE SEQUENCE [LARGE SCALE GENOMIC DNA]</scope>
    <source>
        <strain evidence="3 4">B4109</strain>
    </source>
</reference>
<dbReference type="PATRIC" id="fig|1422.18.peg.2602"/>
<dbReference type="GO" id="GO:0004029">
    <property type="term" value="F:aldehyde dehydrogenase (NAD+) activity"/>
    <property type="evidence" value="ECO:0007669"/>
    <property type="project" value="UniProtKB-EC"/>
</dbReference>
<sequence length="125" mass="14281">MNLYFSDHDQGQTFFQDRMQRSREWKGGEDIIKMGTEKQTYLNYINGEWIHSSTGKIKASLNPANIDDIVGYVQESSAEDVNAAVEAARRAQAAWRKLSGPKRGEYLFRAEESKKGRRSFTEANV</sequence>
<feature type="domain" description="Aldehyde dehydrogenase" evidence="2">
    <location>
        <begin position="49"/>
        <end position="112"/>
    </location>
</feature>
<comment type="caution">
    <text evidence="3">The sequence shown here is derived from an EMBL/GenBank/DDBJ whole genome shotgun (WGS) entry which is preliminary data.</text>
</comment>
<evidence type="ECO:0000259" key="2">
    <source>
        <dbReference type="Pfam" id="PF00171"/>
    </source>
</evidence>
<dbReference type="InterPro" id="IPR016161">
    <property type="entry name" value="Ald_DH/histidinol_DH"/>
</dbReference>
<proteinExistence type="predicted"/>
<dbReference type="Gene3D" id="3.40.605.10">
    <property type="entry name" value="Aldehyde Dehydrogenase, Chain A, domain 1"/>
    <property type="match status" value="1"/>
</dbReference>
<dbReference type="InterPro" id="IPR016162">
    <property type="entry name" value="Ald_DH_N"/>
</dbReference>
<dbReference type="Pfam" id="PF00171">
    <property type="entry name" value="Aldedh"/>
    <property type="match status" value="1"/>
</dbReference>
<dbReference type="RefSeq" id="WP_412459138.1">
    <property type="nucleotide sequence ID" value="NZ_LQYV01000032.1"/>
</dbReference>
<dbReference type="Proteomes" id="UP000075424">
    <property type="component" value="Unassembled WGS sequence"/>
</dbReference>
<dbReference type="AlphaFoldDB" id="A0A150MUN0"/>
<name>A0A150MUN0_GEOSE</name>
<protein>
    <submittedName>
        <fullName evidence="3">Aldehyde dehydrogenase</fullName>
        <ecNumber evidence="3">1.2.1.3</ecNumber>
    </submittedName>
</protein>